<dbReference type="Pfam" id="PF01923">
    <property type="entry name" value="Cob_adeno_trans"/>
    <property type="match status" value="1"/>
</dbReference>
<dbReference type="NCBIfam" id="TIGR00636">
    <property type="entry name" value="PduO_Nterm"/>
    <property type="match status" value="1"/>
</dbReference>
<evidence type="ECO:0000256" key="6">
    <source>
        <dbReference type="ARBA" id="ARBA00022679"/>
    </source>
</evidence>
<dbReference type="SUPFAM" id="SSF89028">
    <property type="entry name" value="Cobalamin adenosyltransferase-like"/>
    <property type="match status" value="1"/>
</dbReference>
<dbReference type="EC" id="2.5.1.17" evidence="3 14"/>
<accession>A0ABU0CPJ1</accession>
<evidence type="ECO:0000256" key="11">
    <source>
        <dbReference type="ARBA" id="ARBA00033354"/>
    </source>
</evidence>
<dbReference type="Gene3D" id="1.20.1200.10">
    <property type="entry name" value="Cobalamin adenosyltransferase-like"/>
    <property type="match status" value="1"/>
</dbReference>
<keyword evidence="8 14" id="KW-0067">ATP-binding</keyword>
<comment type="catalytic activity">
    <reaction evidence="12 14">
        <text>2 cob(II)yrinate a,c diamide + reduced [electron-transfer flavoprotein] + 2 ATP = 2 adenosylcob(III)yrinate a,c-diamide + 2 triphosphate + oxidized [electron-transfer flavoprotein] + 3 H(+)</text>
        <dbReference type="Rhea" id="RHEA:11528"/>
        <dbReference type="Rhea" id="RHEA-COMP:10685"/>
        <dbReference type="Rhea" id="RHEA-COMP:10686"/>
        <dbReference type="ChEBI" id="CHEBI:15378"/>
        <dbReference type="ChEBI" id="CHEBI:18036"/>
        <dbReference type="ChEBI" id="CHEBI:30616"/>
        <dbReference type="ChEBI" id="CHEBI:57692"/>
        <dbReference type="ChEBI" id="CHEBI:58307"/>
        <dbReference type="ChEBI" id="CHEBI:58503"/>
        <dbReference type="ChEBI" id="CHEBI:58537"/>
        <dbReference type="EC" id="2.5.1.17"/>
    </reaction>
</comment>
<proteinExistence type="inferred from homology"/>
<protein>
    <recommendedName>
        <fullName evidence="4 14">Corrinoid adenosyltransferase</fullName>
        <ecNumber evidence="3 14">2.5.1.17</ecNumber>
    </recommendedName>
    <alternativeName>
        <fullName evidence="9 14">Cob(II)alamin adenosyltransferase</fullName>
    </alternativeName>
    <alternativeName>
        <fullName evidence="11 14">Cob(II)yrinic acid a,c-diamide adenosyltransferase</fullName>
    </alternativeName>
    <alternativeName>
        <fullName evidence="10 14">Cobinamide/cobalamin adenosyltransferase</fullName>
    </alternativeName>
</protein>
<feature type="domain" description="Cobalamin adenosyltransferase-like" evidence="15">
    <location>
        <begin position="3"/>
        <end position="167"/>
    </location>
</feature>
<evidence type="ECO:0000256" key="9">
    <source>
        <dbReference type="ARBA" id="ARBA00031529"/>
    </source>
</evidence>
<evidence type="ECO:0000256" key="14">
    <source>
        <dbReference type="RuleBase" id="RU366026"/>
    </source>
</evidence>
<evidence type="ECO:0000256" key="1">
    <source>
        <dbReference type="ARBA" id="ARBA00005121"/>
    </source>
</evidence>
<dbReference type="InterPro" id="IPR029499">
    <property type="entry name" value="PduO-typ"/>
</dbReference>
<dbReference type="RefSeq" id="WP_307336501.1">
    <property type="nucleotide sequence ID" value="NZ_JAUSUQ010000003.1"/>
</dbReference>
<evidence type="ECO:0000256" key="4">
    <source>
        <dbReference type="ARBA" id="ARBA00020963"/>
    </source>
</evidence>
<name>A0ABU0CPJ1_9BACI</name>
<organism evidence="16 17">
    <name type="scientific">Caldalkalibacillus uzonensis</name>
    <dbReference type="NCBI Taxonomy" id="353224"/>
    <lineage>
        <taxon>Bacteria</taxon>
        <taxon>Bacillati</taxon>
        <taxon>Bacillota</taxon>
        <taxon>Bacilli</taxon>
        <taxon>Bacillales</taxon>
        <taxon>Bacillaceae</taxon>
        <taxon>Caldalkalibacillus</taxon>
    </lineage>
</organism>
<dbReference type="PANTHER" id="PTHR12213:SF0">
    <property type="entry name" value="CORRINOID ADENOSYLTRANSFERASE MMAB"/>
    <property type="match status" value="1"/>
</dbReference>
<evidence type="ECO:0000256" key="7">
    <source>
        <dbReference type="ARBA" id="ARBA00022741"/>
    </source>
</evidence>
<keyword evidence="17" id="KW-1185">Reference proteome</keyword>
<evidence type="ECO:0000256" key="12">
    <source>
        <dbReference type="ARBA" id="ARBA00048555"/>
    </source>
</evidence>
<comment type="pathway">
    <text evidence="1 14">Cofactor biosynthesis; adenosylcobalamin biosynthesis; adenosylcobalamin from cob(II)yrinate a,c-diamide: step 2/7.</text>
</comment>
<keyword evidence="5 14" id="KW-0169">Cobalamin biosynthesis</keyword>
<comment type="caution">
    <text evidence="16">The sequence shown here is derived from an EMBL/GenBank/DDBJ whole genome shotgun (WGS) entry which is preliminary data.</text>
</comment>
<evidence type="ECO:0000256" key="5">
    <source>
        <dbReference type="ARBA" id="ARBA00022573"/>
    </source>
</evidence>
<gene>
    <name evidence="16" type="ORF">J2S00_001117</name>
</gene>
<comment type="similarity">
    <text evidence="2 14">Belongs to the Cob(I)alamin adenosyltransferase family.</text>
</comment>
<evidence type="ECO:0000259" key="15">
    <source>
        <dbReference type="Pfam" id="PF01923"/>
    </source>
</evidence>
<evidence type="ECO:0000313" key="16">
    <source>
        <dbReference type="EMBL" id="MDQ0338333.1"/>
    </source>
</evidence>
<dbReference type="GO" id="GO:0008817">
    <property type="term" value="F:corrinoid adenosyltransferase activity"/>
    <property type="evidence" value="ECO:0007669"/>
    <property type="project" value="UniProtKB-EC"/>
</dbReference>
<dbReference type="Proteomes" id="UP001232445">
    <property type="component" value="Unassembled WGS sequence"/>
</dbReference>
<dbReference type="PANTHER" id="PTHR12213">
    <property type="entry name" value="CORRINOID ADENOSYLTRANSFERASE"/>
    <property type="match status" value="1"/>
</dbReference>
<evidence type="ECO:0000313" key="17">
    <source>
        <dbReference type="Proteomes" id="UP001232445"/>
    </source>
</evidence>
<evidence type="ECO:0000256" key="2">
    <source>
        <dbReference type="ARBA" id="ARBA00007487"/>
    </source>
</evidence>
<dbReference type="InterPro" id="IPR036451">
    <property type="entry name" value="CblAdoTrfase-like_sf"/>
</dbReference>
<evidence type="ECO:0000256" key="3">
    <source>
        <dbReference type="ARBA" id="ARBA00012454"/>
    </source>
</evidence>
<reference evidence="16 17" key="1">
    <citation type="submission" date="2023-07" db="EMBL/GenBank/DDBJ databases">
        <title>Genomic Encyclopedia of Type Strains, Phase IV (KMG-IV): sequencing the most valuable type-strain genomes for metagenomic binning, comparative biology and taxonomic classification.</title>
        <authorList>
            <person name="Goeker M."/>
        </authorList>
    </citation>
    <scope>NUCLEOTIDE SEQUENCE [LARGE SCALE GENOMIC DNA]</scope>
    <source>
        <strain evidence="16 17">DSM 17740</strain>
    </source>
</reference>
<keyword evidence="7 14" id="KW-0547">Nucleotide-binding</keyword>
<evidence type="ECO:0000256" key="8">
    <source>
        <dbReference type="ARBA" id="ARBA00022840"/>
    </source>
</evidence>
<dbReference type="EMBL" id="JAUSUQ010000003">
    <property type="protein sequence ID" value="MDQ0338333.1"/>
    <property type="molecule type" value="Genomic_DNA"/>
</dbReference>
<dbReference type="InterPro" id="IPR016030">
    <property type="entry name" value="CblAdoTrfase-like"/>
</dbReference>
<keyword evidence="6 14" id="KW-0808">Transferase</keyword>
<sequence length="193" mass="22133">MKIYTRTGDEGQTSIVGGRVSKASAKVEAYGTVDEANSFVGVAIAHLPEEERQIREELEKIQHELFDCGSDLSKKEGAERKYPFKVTEEMVTFLEERIDAYVAEAPELERFILPGGTKAAAYLHVARTVIRRAERQTVRLAEKEKINPWVQKYLNRLSDYFFALARVINHRAGHKDVEYVRSANVFSRRRNKE</sequence>
<evidence type="ECO:0000256" key="10">
    <source>
        <dbReference type="ARBA" id="ARBA00033334"/>
    </source>
</evidence>
<evidence type="ECO:0000256" key="13">
    <source>
        <dbReference type="ARBA" id="ARBA00048692"/>
    </source>
</evidence>
<comment type="catalytic activity">
    <reaction evidence="13 14">
        <text>2 cob(II)alamin + reduced [electron-transfer flavoprotein] + 2 ATP = 2 adenosylcob(III)alamin + 2 triphosphate + oxidized [electron-transfer flavoprotein] + 3 H(+)</text>
        <dbReference type="Rhea" id="RHEA:28671"/>
        <dbReference type="Rhea" id="RHEA-COMP:10685"/>
        <dbReference type="Rhea" id="RHEA-COMP:10686"/>
        <dbReference type="ChEBI" id="CHEBI:15378"/>
        <dbReference type="ChEBI" id="CHEBI:16304"/>
        <dbReference type="ChEBI" id="CHEBI:18036"/>
        <dbReference type="ChEBI" id="CHEBI:18408"/>
        <dbReference type="ChEBI" id="CHEBI:30616"/>
        <dbReference type="ChEBI" id="CHEBI:57692"/>
        <dbReference type="ChEBI" id="CHEBI:58307"/>
        <dbReference type="EC" id="2.5.1.17"/>
    </reaction>
</comment>